<dbReference type="Gene3D" id="1.10.8.430">
    <property type="entry name" value="Helical domain of apoptotic protease-activating factors"/>
    <property type="match status" value="1"/>
</dbReference>
<sequence>MASPMKTSEVSLLPTSITTSPWTYDVFLSFRGDDTRTTFTESLHTALKQRKIEVFIDYELSRGEEIKPELLKAIEDSGISIIVFSKNYASSSWCLDELLKIMECRENMGQIVLPVFYDIDPSYIRKQSGSYADAFARHDNDKRFTEEKLKAWREALTNASNLAGFNLQNEDQEKFIQRIVENVLTRMSKKPLNVAVYPVGMDSRVKEIFSMLGTCSNDVRFVGICGMAGIGKTTIAKAVYNRLCQEFEGSSFLSNVGKKSEQINGLARLQENLLSDILIKENLSIRDTREGIDVIQKKLCNKKVLIVLDEVDQSSQLEALARKHEWFGEGSKIIITTRYKHLLNLVPVDETYSVKELDPHESLQLFSWHAFRKNCPEEGYLELSRDVVSYVRGLPLALKVFGSFLIDKRRTSEWISALEKLRNIRPDEIEQKLRISFDALDRENKEIFLDIAFFFIGMNKNYAIEILDGCGFSSEASISDLVYRSLITIDENDEIRMSFLLRDMGREIVLQEAPKDCGKRSRLWSHKDVCDILENKMGTENVEGLILENPETMEMKFVTEAFANMKRLRLLQLNNVDINGDYGLISRKLRWLRWNRFSLEFIPTNFHLDNLVALEMQYSKIKQVWKEEKLLKNLKILDLSHSADLVKTPDFLSLPNLERLILECCTSLVEVHHSIGHLHGLIVLNLKDCKSLQILPESICNVKSLKNLILSGCSSLKMLPDKLGSMESLMNLSLEETSIEQLPNSIVQLENLKTLSIKGIKEPPESLRKTPDSIGLLPASLSGLRSLKSLKIRNCNLLEGPPSEIGSLASLEYLDLCGSHFCSLPNTISQLSKLKNLWLGDCTRLEALPELPSNLDYLHTGGCTSLKEFSNLWSLSSLEGLDISQTSVCNLPSSIRGLSQLKELMLEDCKRLKSIPELPSSLERIYASGCTEMERLPNLSNLQKLSLLILTDCHKLAEIEDPQRKEPIQEIHMDRCKNSYTFMKSFLNLLQGAKDECSGFNAILAGSEVPDWFTCRTLGSEVSFEVPLVLGCKVRGLTLCAVYAGYDETCIFSIAHYAYIINITKGVHWLLMGSQIHGKNSCKNNMWVRHRAHPDMGKWLEGGDQVRVMVHATEAHKVKMCGVHLVYKPDDEKRSNVVIVEDERSMLGNSRAKNKRQRNQNGAGPSNILSDPALFNPHLFY</sequence>
<dbReference type="InterPro" id="IPR036390">
    <property type="entry name" value="WH_DNA-bd_sf"/>
</dbReference>
<dbReference type="SUPFAM" id="SSF52540">
    <property type="entry name" value="P-loop containing nucleoside triphosphate hydrolases"/>
    <property type="match status" value="1"/>
</dbReference>
<proteinExistence type="predicted"/>
<dbReference type="InterPro" id="IPR042197">
    <property type="entry name" value="Apaf_helical"/>
</dbReference>
<dbReference type="RefSeq" id="XP_010256316.1">
    <property type="nucleotide sequence ID" value="XM_010258014.2"/>
</dbReference>
<dbReference type="Pfam" id="PF23282">
    <property type="entry name" value="WHD_ROQ1"/>
    <property type="match status" value="1"/>
</dbReference>
<dbReference type="InterPro" id="IPR035897">
    <property type="entry name" value="Toll_tir_struct_dom_sf"/>
</dbReference>
<evidence type="ECO:0000256" key="3">
    <source>
        <dbReference type="ARBA" id="ARBA00023027"/>
    </source>
</evidence>
<dbReference type="InterPro" id="IPR058192">
    <property type="entry name" value="WHD_ROQ1-like"/>
</dbReference>
<keyword evidence="2" id="KW-0611">Plant defense</keyword>
<dbReference type="PANTHER" id="PTHR11017:SF573">
    <property type="entry name" value="ADP-RIBOSYL CYCLASE_CYCLIC ADP-RIBOSE HYDROLASE"/>
    <property type="match status" value="1"/>
</dbReference>
<dbReference type="Gene3D" id="3.80.10.10">
    <property type="entry name" value="Ribonuclease Inhibitor"/>
    <property type="match status" value="2"/>
</dbReference>
<dbReference type="GO" id="GO:0006952">
    <property type="term" value="P:defense response"/>
    <property type="evidence" value="ECO:0007669"/>
    <property type="project" value="UniProtKB-KW"/>
</dbReference>
<dbReference type="SUPFAM" id="SSF52058">
    <property type="entry name" value="L domain-like"/>
    <property type="match status" value="2"/>
</dbReference>
<dbReference type="SUPFAM" id="SSF46785">
    <property type="entry name" value="Winged helix' DNA-binding domain"/>
    <property type="match status" value="1"/>
</dbReference>
<keyword evidence="1" id="KW-0433">Leucine-rich repeat</keyword>
<protein>
    <submittedName>
        <fullName evidence="6">TMV resistance protein N-like</fullName>
    </submittedName>
</protein>
<dbReference type="Gene3D" id="3.40.50.300">
    <property type="entry name" value="P-loop containing nucleotide triphosphate hydrolases"/>
    <property type="match status" value="1"/>
</dbReference>
<evidence type="ECO:0000313" key="5">
    <source>
        <dbReference type="Proteomes" id="UP000189703"/>
    </source>
</evidence>
<feature type="region of interest" description="Disordered" evidence="4">
    <location>
        <begin position="1148"/>
        <end position="1170"/>
    </location>
</feature>
<dbReference type="Pfam" id="PF00931">
    <property type="entry name" value="NB-ARC"/>
    <property type="match status" value="1"/>
</dbReference>
<dbReference type="SMART" id="SM00255">
    <property type="entry name" value="TIR"/>
    <property type="match status" value="1"/>
</dbReference>
<dbReference type="OMA" id="IMECREN"/>
<dbReference type="KEGG" id="nnu:104596735"/>
<dbReference type="Proteomes" id="UP000189703">
    <property type="component" value="Unplaced"/>
</dbReference>
<dbReference type="PROSITE" id="PS50104">
    <property type="entry name" value="TIR"/>
    <property type="match status" value="1"/>
</dbReference>
<dbReference type="OrthoDB" id="1936883at2759"/>
<dbReference type="PRINTS" id="PR00364">
    <property type="entry name" value="DISEASERSIST"/>
</dbReference>
<dbReference type="Gene3D" id="3.40.50.10140">
    <property type="entry name" value="Toll/interleukin-1 receptor homology (TIR) domain"/>
    <property type="match status" value="1"/>
</dbReference>
<evidence type="ECO:0000256" key="1">
    <source>
        <dbReference type="ARBA" id="ARBA00022614"/>
    </source>
</evidence>
<dbReference type="GO" id="GO:0007165">
    <property type="term" value="P:signal transduction"/>
    <property type="evidence" value="ECO:0007669"/>
    <property type="project" value="InterPro"/>
</dbReference>
<evidence type="ECO:0000256" key="2">
    <source>
        <dbReference type="ARBA" id="ARBA00022821"/>
    </source>
</evidence>
<dbReference type="InterPro" id="IPR032675">
    <property type="entry name" value="LRR_dom_sf"/>
</dbReference>
<dbReference type="FunCoup" id="A0A1U8A3L2">
    <property type="interactions" value="253"/>
</dbReference>
<dbReference type="STRING" id="4432.A0A1U8A3L2"/>
<dbReference type="InterPro" id="IPR044974">
    <property type="entry name" value="Disease_R_plants"/>
</dbReference>
<dbReference type="Pfam" id="PF01582">
    <property type="entry name" value="TIR"/>
    <property type="match status" value="1"/>
</dbReference>
<reference evidence="6" key="1">
    <citation type="submission" date="2025-08" db="UniProtKB">
        <authorList>
            <consortium name="RefSeq"/>
        </authorList>
    </citation>
    <scope>IDENTIFICATION</scope>
</reference>
<dbReference type="AlphaFoldDB" id="A0A1U8A3L2"/>
<gene>
    <name evidence="6" type="primary">LOC104596735</name>
</gene>
<dbReference type="InterPro" id="IPR002182">
    <property type="entry name" value="NB-ARC"/>
</dbReference>
<dbReference type="PANTHER" id="PTHR11017">
    <property type="entry name" value="LEUCINE-RICH REPEAT-CONTAINING PROTEIN"/>
    <property type="match status" value="1"/>
</dbReference>
<keyword evidence="5" id="KW-1185">Reference proteome</keyword>
<keyword evidence="3" id="KW-0520">NAD</keyword>
<feature type="compositionally biased region" description="Polar residues" evidence="4">
    <location>
        <begin position="1159"/>
        <end position="1169"/>
    </location>
</feature>
<dbReference type="eggNOG" id="ENOG502QQJE">
    <property type="taxonomic scope" value="Eukaryota"/>
</dbReference>
<accession>A0A1U8A3L2</accession>
<dbReference type="GeneID" id="104596735"/>
<dbReference type="InterPro" id="IPR027417">
    <property type="entry name" value="P-loop_NTPase"/>
</dbReference>
<dbReference type="SUPFAM" id="SSF52200">
    <property type="entry name" value="Toll/Interleukin receptor TIR domain"/>
    <property type="match status" value="1"/>
</dbReference>
<evidence type="ECO:0000256" key="4">
    <source>
        <dbReference type="SAM" id="MobiDB-lite"/>
    </source>
</evidence>
<dbReference type="GO" id="GO:0043531">
    <property type="term" value="F:ADP binding"/>
    <property type="evidence" value="ECO:0007669"/>
    <property type="project" value="InterPro"/>
</dbReference>
<name>A0A1U8A3L2_NELNU</name>
<evidence type="ECO:0000313" key="6">
    <source>
        <dbReference type="RefSeq" id="XP_010256316.1"/>
    </source>
</evidence>
<dbReference type="InterPro" id="IPR000157">
    <property type="entry name" value="TIR_dom"/>
</dbReference>
<organism evidence="5 6">
    <name type="scientific">Nelumbo nucifera</name>
    <name type="common">Sacred lotus</name>
    <dbReference type="NCBI Taxonomy" id="4432"/>
    <lineage>
        <taxon>Eukaryota</taxon>
        <taxon>Viridiplantae</taxon>
        <taxon>Streptophyta</taxon>
        <taxon>Embryophyta</taxon>
        <taxon>Tracheophyta</taxon>
        <taxon>Spermatophyta</taxon>
        <taxon>Magnoliopsida</taxon>
        <taxon>Proteales</taxon>
        <taxon>Nelumbonaceae</taxon>
        <taxon>Nelumbo</taxon>
    </lineage>
</organism>
<dbReference type="FunFam" id="3.40.50.10140:FF:000007">
    <property type="entry name" value="Disease resistance protein (TIR-NBS-LRR class)"/>
    <property type="match status" value="1"/>
</dbReference>